<evidence type="ECO:0000256" key="1">
    <source>
        <dbReference type="SAM" id="MobiDB-lite"/>
    </source>
</evidence>
<dbReference type="EMBL" id="JBIAPI010000005">
    <property type="protein sequence ID" value="MFF3225487.1"/>
    <property type="molecule type" value="Genomic_DNA"/>
</dbReference>
<keyword evidence="2" id="KW-1133">Transmembrane helix</keyword>
<sequence>MPAPAGTSTAFRLARIALLLLGSLLFLYACENSKSALLADKWVEVAIAGTLLAAGLGAAWFEVKLTDYLDEDEDEPQAVRAESRRGRAEMREPRTKARAVAKGHAGVKGRALAKGRAIAKGHALAKGRAVAGKEHAENREFLVESEGWSMRAKIARSGDLIFHGHDLGGTYPAYEWMWIFHPDTFPEIRAALGDDEGEILELLEEVVPQLDRHGRHDPGAWLRAHGIPATYREKGVSATQETRELPVLQPGLPQPAPRRDVPVSARAHRNEVPPGREYRDVAPVFDEDSIGPDIPARARRDALAPTRSRGQDAGPGWPQRDPEPAHSRWHAEASAPYDDIAPSAEPTPWRSSAPTPRENFEPVRPLYEEAEPARAQWNSGAAAYPAREDYEPARAPYGLPEPAGTQWNSGVAPYSPREDHEATRSTYEQPEPARTPWHSGAAGYPSHADFQPARSTYEEPEPARAQWDSAAAGYPSHADIQPARSPYEEPEPARAQWHSAAPTYSAREDFAPAAPPYEAAALWQEDPAPTYGNPAPPYSNPALPHENPAASYENPGTSYDDPAPHWPTRDETARPPLERRNSKRSQHAQPDSEWPHHDSEPARAPYEDPVAARARRERLDAIQAQLENPSLAPAERPYRRDAAQPQHNSRRREPDNPLPLQRRGSSPLPDDYPAAPRYEPLSPSRQRPAPNAEPSWPERSMPRQRQAPPEPPPRQRDEYSRWVDQSPAEYNEPPARRQQRSSPPPNSAGTGRHAQSHSATPRWP</sequence>
<dbReference type="RefSeq" id="WP_387719979.1">
    <property type="nucleotide sequence ID" value="NZ_JBIAPI010000005.1"/>
</dbReference>
<keyword evidence="2" id="KW-0812">Transmembrane</keyword>
<evidence type="ECO:0000313" key="4">
    <source>
        <dbReference type="Proteomes" id="UP001601948"/>
    </source>
</evidence>
<gene>
    <name evidence="3" type="ORF">ACFYV7_22025</name>
</gene>
<dbReference type="Proteomes" id="UP001601948">
    <property type="component" value="Unassembled WGS sequence"/>
</dbReference>
<evidence type="ECO:0000313" key="3">
    <source>
        <dbReference type="EMBL" id="MFF3225487.1"/>
    </source>
</evidence>
<keyword evidence="2" id="KW-0472">Membrane</keyword>
<feature type="transmembrane region" description="Helical" evidence="2">
    <location>
        <begin position="42"/>
        <end position="61"/>
    </location>
</feature>
<accession>A0ABW6QXB7</accession>
<feature type="compositionally biased region" description="Basic and acidic residues" evidence="1">
    <location>
        <begin position="268"/>
        <end position="280"/>
    </location>
</feature>
<protein>
    <submittedName>
        <fullName evidence="3">Uncharacterized protein</fullName>
    </submittedName>
</protein>
<proteinExistence type="predicted"/>
<feature type="compositionally biased region" description="Basic and acidic residues" evidence="1">
    <location>
        <begin position="320"/>
        <end position="331"/>
    </location>
</feature>
<reference evidence="3 4" key="1">
    <citation type="submission" date="2024-10" db="EMBL/GenBank/DDBJ databases">
        <title>The Natural Products Discovery Center: Release of the First 8490 Sequenced Strains for Exploring Actinobacteria Biosynthetic Diversity.</title>
        <authorList>
            <person name="Kalkreuter E."/>
            <person name="Kautsar S.A."/>
            <person name="Yang D."/>
            <person name="Bader C.D."/>
            <person name="Teijaro C.N."/>
            <person name="Fluegel L."/>
            <person name="Davis C.M."/>
            <person name="Simpson J.R."/>
            <person name="Lauterbach L."/>
            <person name="Steele A.D."/>
            <person name="Gui C."/>
            <person name="Meng S."/>
            <person name="Li G."/>
            <person name="Viehrig K."/>
            <person name="Ye F."/>
            <person name="Su P."/>
            <person name="Kiefer A.F."/>
            <person name="Nichols A."/>
            <person name="Cepeda A.J."/>
            <person name="Yan W."/>
            <person name="Fan B."/>
            <person name="Jiang Y."/>
            <person name="Adhikari A."/>
            <person name="Zheng C.-J."/>
            <person name="Schuster L."/>
            <person name="Cowan T.M."/>
            <person name="Smanski M.J."/>
            <person name="Chevrette M.G."/>
            <person name="De Carvalho L.P.S."/>
            <person name="Shen B."/>
        </authorList>
    </citation>
    <scope>NUCLEOTIDE SEQUENCE [LARGE SCALE GENOMIC DNA]</scope>
    <source>
        <strain evidence="3 4">NPDC003040</strain>
    </source>
</reference>
<keyword evidence="4" id="KW-1185">Reference proteome</keyword>
<evidence type="ECO:0000256" key="2">
    <source>
        <dbReference type="SAM" id="Phobius"/>
    </source>
</evidence>
<feature type="region of interest" description="Disordered" evidence="1">
    <location>
        <begin position="74"/>
        <end position="96"/>
    </location>
</feature>
<feature type="compositionally biased region" description="Basic and acidic residues" evidence="1">
    <location>
        <begin position="567"/>
        <end position="580"/>
    </location>
</feature>
<feature type="compositionally biased region" description="Basic and acidic residues" evidence="1">
    <location>
        <begin position="81"/>
        <end position="95"/>
    </location>
</feature>
<feature type="region of interest" description="Disordered" evidence="1">
    <location>
        <begin position="248"/>
        <end position="360"/>
    </location>
</feature>
<comment type="caution">
    <text evidence="3">The sequence shown here is derived from an EMBL/GenBank/DDBJ whole genome shotgun (WGS) entry which is preliminary data.</text>
</comment>
<name>A0ABW6QXB7_9NOCA</name>
<organism evidence="3 4">
    <name type="scientific">Nocardia suismassiliense</name>
    <dbReference type="NCBI Taxonomy" id="2077092"/>
    <lineage>
        <taxon>Bacteria</taxon>
        <taxon>Bacillati</taxon>
        <taxon>Actinomycetota</taxon>
        <taxon>Actinomycetes</taxon>
        <taxon>Mycobacteriales</taxon>
        <taxon>Nocardiaceae</taxon>
        <taxon>Nocardia</taxon>
    </lineage>
</organism>
<feature type="region of interest" description="Disordered" evidence="1">
    <location>
        <begin position="392"/>
        <end position="764"/>
    </location>
</feature>
<feature type="transmembrane region" description="Helical" evidence="2">
    <location>
        <begin position="12"/>
        <end position="30"/>
    </location>
</feature>